<gene>
    <name evidence="4" type="ORF">DIATSA_LOCUS6906</name>
</gene>
<comment type="similarity">
    <text evidence="1">Belongs to the CDPF1 family.</text>
</comment>
<dbReference type="AlphaFoldDB" id="A0A9N9R433"/>
<evidence type="ECO:0000313" key="4">
    <source>
        <dbReference type="EMBL" id="CAG9789150.1"/>
    </source>
</evidence>
<evidence type="ECO:0000259" key="3">
    <source>
        <dbReference type="Pfam" id="PF10170"/>
    </source>
</evidence>
<evidence type="ECO:0000313" key="5">
    <source>
        <dbReference type="Proteomes" id="UP001153714"/>
    </source>
</evidence>
<dbReference type="Proteomes" id="UP001153714">
    <property type="component" value="Chromosome 2"/>
</dbReference>
<sequence>MFFFSVKMAESKAKEVTQVEYDFKCASCNLNEKAHYKGTTPPFSRNVILKYSSYVMKDPFSPPGKGEIIVLGADCAICKKTVCISKECSLFYSKLFCLSCVYDSIDKFPVEIKSKVMQVKNAI</sequence>
<feature type="domain" description="Cysteine-rich DPF motif" evidence="3">
    <location>
        <begin position="23"/>
        <end position="116"/>
    </location>
</feature>
<evidence type="ECO:0000256" key="1">
    <source>
        <dbReference type="ARBA" id="ARBA00007917"/>
    </source>
</evidence>
<name>A0A9N9R433_9NEOP</name>
<proteinExistence type="inferred from homology"/>
<evidence type="ECO:0000256" key="2">
    <source>
        <dbReference type="ARBA" id="ARBA00014801"/>
    </source>
</evidence>
<dbReference type="InterPro" id="IPR042426">
    <property type="entry name" value="CDPF1"/>
</dbReference>
<protein>
    <recommendedName>
        <fullName evidence="2">Cysteine-rich DPF motif domain-containing protein 1</fullName>
    </recommendedName>
</protein>
<dbReference type="InterPro" id="IPR018785">
    <property type="entry name" value="CDPF1_dom"/>
</dbReference>
<dbReference type="PRINTS" id="PR01995">
    <property type="entry name" value="UPF0595"/>
</dbReference>
<dbReference type="PANTHER" id="PTHR31849">
    <property type="entry name" value="CYSTEINE-RICH PDF MOTIF DOMAIN-CONTAINING PROTEIN 1"/>
    <property type="match status" value="1"/>
</dbReference>
<keyword evidence="5" id="KW-1185">Reference proteome</keyword>
<dbReference type="EMBL" id="OU893333">
    <property type="protein sequence ID" value="CAG9789150.1"/>
    <property type="molecule type" value="Genomic_DNA"/>
</dbReference>
<reference evidence="4" key="1">
    <citation type="submission" date="2021-12" db="EMBL/GenBank/DDBJ databases">
        <authorList>
            <person name="King R."/>
        </authorList>
    </citation>
    <scope>NUCLEOTIDE SEQUENCE</scope>
</reference>
<reference evidence="4" key="2">
    <citation type="submission" date="2022-10" db="EMBL/GenBank/DDBJ databases">
        <authorList>
            <consortium name="ENA_rothamsted_submissions"/>
            <consortium name="culmorum"/>
            <person name="King R."/>
        </authorList>
    </citation>
    <scope>NUCLEOTIDE SEQUENCE</scope>
</reference>
<organism evidence="4 5">
    <name type="scientific">Diatraea saccharalis</name>
    <name type="common">sugarcane borer</name>
    <dbReference type="NCBI Taxonomy" id="40085"/>
    <lineage>
        <taxon>Eukaryota</taxon>
        <taxon>Metazoa</taxon>
        <taxon>Ecdysozoa</taxon>
        <taxon>Arthropoda</taxon>
        <taxon>Hexapoda</taxon>
        <taxon>Insecta</taxon>
        <taxon>Pterygota</taxon>
        <taxon>Neoptera</taxon>
        <taxon>Endopterygota</taxon>
        <taxon>Lepidoptera</taxon>
        <taxon>Glossata</taxon>
        <taxon>Ditrysia</taxon>
        <taxon>Pyraloidea</taxon>
        <taxon>Crambidae</taxon>
        <taxon>Crambinae</taxon>
        <taxon>Diatraea</taxon>
    </lineage>
</organism>
<dbReference type="OrthoDB" id="191995at2759"/>
<dbReference type="Pfam" id="PF10170">
    <property type="entry name" value="C6_DPF"/>
    <property type="match status" value="1"/>
</dbReference>
<accession>A0A9N9R433</accession>
<dbReference type="PANTHER" id="PTHR31849:SF1">
    <property type="entry name" value="CYSTEINE-RICH DPF MOTIF DOMAIN-CONTAINING PROTEIN 1"/>
    <property type="match status" value="1"/>
</dbReference>